<evidence type="ECO:0000313" key="5">
    <source>
        <dbReference type="Proteomes" id="UP000095751"/>
    </source>
</evidence>
<dbReference type="InterPro" id="IPR001841">
    <property type="entry name" value="Znf_RING"/>
</dbReference>
<dbReference type="EMBL" id="KV784361">
    <property type="protein sequence ID" value="OEU13682.1"/>
    <property type="molecule type" value="Genomic_DNA"/>
</dbReference>
<protein>
    <recommendedName>
        <fullName evidence="3">RING-type domain-containing protein</fullName>
    </recommendedName>
</protein>
<dbReference type="PROSITE" id="PS50089">
    <property type="entry name" value="ZF_RING_2"/>
    <property type="match status" value="1"/>
</dbReference>
<organism evidence="4 5">
    <name type="scientific">Fragilariopsis cylindrus CCMP1102</name>
    <dbReference type="NCBI Taxonomy" id="635003"/>
    <lineage>
        <taxon>Eukaryota</taxon>
        <taxon>Sar</taxon>
        <taxon>Stramenopiles</taxon>
        <taxon>Ochrophyta</taxon>
        <taxon>Bacillariophyta</taxon>
        <taxon>Bacillariophyceae</taxon>
        <taxon>Bacillariophycidae</taxon>
        <taxon>Bacillariales</taxon>
        <taxon>Bacillariaceae</taxon>
        <taxon>Fragilariopsis</taxon>
    </lineage>
</organism>
<feature type="region of interest" description="Disordered" evidence="2">
    <location>
        <begin position="235"/>
        <end position="292"/>
    </location>
</feature>
<keyword evidence="1" id="KW-0862">Zinc</keyword>
<feature type="region of interest" description="Disordered" evidence="2">
    <location>
        <begin position="207"/>
        <end position="226"/>
    </location>
</feature>
<dbReference type="AlphaFoldDB" id="A0A1E7F679"/>
<evidence type="ECO:0000256" key="1">
    <source>
        <dbReference type="PROSITE-ProRule" id="PRU00175"/>
    </source>
</evidence>
<sequence>MYSPSSSASFSSSCSIDTGHGSRSIHSSIRPASSNHSNHGNDFCSSSSSSHHRWSPMPCNKCRQPIDATAFVCSCDCLFCDECTYNHFNTNANCPNCGRILGENDFTEVTVSDPDSKISNDPNGIVQSLLTKTSKQPGATIAWNDVFAALLREHHTLERNYRFFVNQFVRETDRHSQEGHNNMRQCEIYRKQLAASKIDIISFQKRHEENTERLRQKDRQLVEKDRQIQQLKRMLAQNNNTNSSGNGGRSSGSGLSSFRPPGSSSSAASSSSSSAIHESHHRPFQHYVRKKEERELAQERDLLNLTRKKNIIMPFGRQR</sequence>
<keyword evidence="1" id="KW-0863">Zinc-finger</keyword>
<evidence type="ECO:0000259" key="3">
    <source>
        <dbReference type="PROSITE" id="PS50089"/>
    </source>
</evidence>
<dbReference type="OrthoDB" id="204825at2759"/>
<evidence type="ECO:0000313" key="4">
    <source>
        <dbReference type="EMBL" id="OEU13682.1"/>
    </source>
</evidence>
<keyword evidence="1" id="KW-0479">Metal-binding</keyword>
<feature type="compositionally biased region" description="Basic residues" evidence="2">
    <location>
        <begin position="279"/>
        <end position="289"/>
    </location>
</feature>
<feature type="compositionally biased region" description="Low complexity" evidence="2">
    <location>
        <begin position="252"/>
        <end position="274"/>
    </location>
</feature>
<dbReference type="Proteomes" id="UP000095751">
    <property type="component" value="Unassembled WGS sequence"/>
</dbReference>
<dbReference type="KEGG" id="fcy:FRACYDRAFT_242026"/>
<dbReference type="InParanoid" id="A0A1E7F679"/>
<gene>
    <name evidence="4" type="ORF">FRACYDRAFT_242026</name>
</gene>
<dbReference type="GO" id="GO:0008270">
    <property type="term" value="F:zinc ion binding"/>
    <property type="evidence" value="ECO:0007669"/>
    <property type="project" value="UniProtKB-KW"/>
</dbReference>
<accession>A0A1E7F679</accession>
<evidence type="ECO:0000256" key="2">
    <source>
        <dbReference type="SAM" id="MobiDB-lite"/>
    </source>
</evidence>
<proteinExistence type="predicted"/>
<feature type="domain" description="RING-type" evidence="3">
    <location>
        <begin position="59"/>
        <end position="97"/>
    </location>
</feature>
<reference evidence="4 5" key="1">
    <citation type="submission" date="2016-09" db="EMBL/GenBank/DDBJ databases">
        <title>Extensive genetic diversity and differential bi-allelic expression allows diatom success in the polar Southern Ocean.</title>
        <authorList>
            <consortium name="DOE Joint Genome Institute"/>
            <person name="Mock T."/>
            <person name="Otillar R.P."/>
            <person name="Strauss J."/>
            <person name="Dupont C."/>
            <person name="Frickenhaus S."/>
            <person name="Maumus F."/>
            <person name="Mcmullan M."/>
            <person name="Sanges R."/>
            <person name="Schmutz J."/>
            <person name="Toseland A."/>
            <person name="Valas R."/>
            <person name="Veluchamy A."/>
            <person name="Ward B.J."/>
            <person name="Allen A."/>
            <person name="Barry K."/>
            <person name="Falciatore A."/>
            <person name="Ferrante M."/>
            <person name="Fortunato A.E."/>
            <person name="Gloeckner G."/>
            <person name="Gruber A."/>
            <person name="Hipkin R."/>
            <person name="Janech M."/>
            <person name="Kroth P."/>
            <person name="Leese F."/>
            <person name="Lindquist E."/>
            <person name="Lyon B.R."/>
            <person name="Martin J."/>
            <person name="Mayer C."/>
            <person name="Parker M."/>
            <person name="Quesneville H."/>
            <person name="Raymond J."/>
            <person name="Uhlig C."/>
            <person name="Valentin K.U."/>
            <person name="Worden A.Z."/>
            <person name="Armbrust E.V."/>
            <person name="Bowler C."/>
            <person name="Green B."/>
            <person name="Moulton V."/>
            <person name="Van Oosterhout C."/>
            <person name="Grigoriev I."/>
        </authorList>
    </citation>
    <scope>NUCLEOTIDE SEQUENCE [LARGE SCALE GENOMIC DNA]</scope>
    <source>
        <strain evidence="4 5">CCMP1102</strain>
    </source>
</reference>
<keyword evidence="5" id="KW-1185">Reference proteome</keyword>
<name>A0A1E7F679_9STRA</name>